<comment type="caution">
    <text evidence="2">The sequence shown here is derived from an EMBL/GenBank/DDBJ whole genome shotgun (WGS) entry which is preliminary data.</text>
</comment>
<protein>
    <recommendedName>
        <fullName evidence="4">Glycosyltransferase</fullName>
    </recommendedName>
</protein>
<sequence>MLFLCTDSGDAEVHEGDPDQSFSHHQYTSVSDSMKNETVSLLEDRFIESSLPWNQIYQKFNCDPKDSMLLKVTDSGGSSSSGNGVADKHIQSDKEVIAGPIYEEFDSMINVRDELSSRMRNHTEHLHEDETEWMLSRMKELTARSLHLQKNIWLQQVQHLDPSLFHFVWILTTDIENDSIHTVKHKLEVMNKEQCSRGVSDEAQCGVAVVITPFHDNLVTADQMVVELLNLYPDSSMLPTVFIAPSHYAQQHRSLVEAIGNVAIEDLNYAAKTQVIVIPPAVDLQRFNISTAAQRPIYYHSDVAAMRNHKNKIRPESYTACYVVNIGFMARLAPEVTYLVRDINADYELQFTLGDGEVREYLEELTNRLSIAWAVKFVGIGEYVSSQEMEKESSPRQVDSTFQYCTHQYGGENNCIDGNVDLFSVRTNAVVVNVATPIAIAEAVYYLMSHENVRRAIAEAGYITVVTYFNVERQMKQYEDLYLDLATMNS</sequence>
<keyword evidence="3" id="KW-1185">Reference proteome</keyword>
<dbReference type="Proteomes" id="UP001497444">
    <property type="component" value="Unassembled WGS sequence"/>
</dbReference>
<proteinExistence type="predicted"/>
<organism evidence="2 3">
    <name type="scientific">Sphagnum jensenii</name>
    <dbReference type="NCBI Taxonomy" id="128206"/>
    <lineage>
        <taxon>Eukaryota</taxon>
        <taxon>Viridiplantae</taxon>
        <taxon>Streptophyta</taxon>
        <taxon>Embryophyta</taxon>
        <taxon>Bryophyta</taxon>
        <taxon>Sphagnophytina</taxon>
        <taxon>Sphagnopsida</taxon>
        <taxon>Sphagnales</taxon>
        <taxon>Sphagnaceae</taxon>
        <taxon>Sphagnum</taxon>
    </lineage>
</organism>
<dbReference type="SUPFAM" id="SSF53756">
    <property type="entry name" value="UDP-Glycosyltransferase/glycogen phosphorylase"/>
    <property type="match status" value="1"/>
</dbReference>
<evidence type="ECO:0008006" key="4">
    <source>
        <dbReference type="Google" id="ProtNLM"/>
    </source>
</evidence>
<evidence type="ECO:0000256" key="1">
    <source>
        <dbReference type="SAM" id="MobiDB-lite"/>
    </source>
</evidence>
<dbReference type="EMBL" id="CAXAQS010000317">
    <property type="protein sequence ID" value="CAK9251086.1"/>
    <property type="molecule type" value="Genomic_DNA"/>
</dbReference>
<feature type="region of interest" description="Disordered" evidence="1">
    <location>
        <begin position="1"/>
        <end position="29"/>
    </location>
</feature>
<name>A0ABP0VAV6_9BRYO</name>
<evidence type="ECO:0000313" key="3">
    <source>
        <dbReference type="Proteomes" id="UP001497444"/>
    </source>
</evidence>
<reference evidence="2" key="1">
    <citation type="submission" date="2024-02" db="EMBL/GenBank/DDBJ databases">
        <authorList>
            <consortium name="ELIXIR-Norway"/>
            <consortium name="Elixir Norway"/>
        </authorList>
    </citation>
    <scope>NUCLEOTIDE SEQUENCE</scope>
</reference>
<evidence type="ECO:0000313" key="2">
    <source>
        <dbReference type="EMBL" id="CAK9251086.1"/>
    </source>
</evidence>
<gene>
    <name evidence="2" type="ORF">CSSPJE1EN1_LOCUS26464</name>
</gene>
<dbReference type="Gene3D" id="3.40.50.2000">
    <property type="entry name" value="Glycogen Phosphorylase B"/>
    <property type="match status" value="2"/>
</dbReference>
<accession>A0ABP0VAV6</accession>
<feature type="compositionally biased region" description="Polar residues" evidence="1">
    <location>
        <begin position="20"/>
        <end position="29"/>
    </location>
</feature>